<dbReference type="InterPro" id="IPR000160">
    <property type="entry name" value="GGDEF_dom"/>
</dbReference>
<comment type="catalytic activity">
    <reaction evidence="2">
        <text>2 GTP = 3',3'-c-di-GMP + 2 diphosphate</text>
        <dbReference type="Rhea" id="RHEA:24898"/>
        <dbReference type="ChEBI" id="CHEBI:33019"/>
        <dbReference type="ChEBI" id="CHEBI:37565"/>
        <dbReference type="ChEBI" id="CHEBI:58805"/>
        <dbReference type="EC" id="2.7.7.65"/>
    </reaction>
</comment>
<dbReference type="GO" id="GO:0052621">
    <property type="term" value="F:diguanylate cyclase activity"/>
    <property type="evidence" value="ECO:0007669"/>
    <property type="project" value="UniProtKB-EC"/>
</dbReference>
<dbReference type="RefSeq" id="WP_105531521.1">
    <property type="nucleotide sequence ID" value="NZ_PUGF01000007.1"/>
</dbReference>
<dbReference type="FunFam" id="3.30.70.270:FF:000001">
    <property type="entry name" value="Diguanylate cyclase domain protein"/>
    <property type="match status" value="1"/>
</dbReference>
<comment type="caution">
    <text evidence="5">The sequence shown here is derived from an EMBL/GenBank/DDBJ whole genome shotgun (WGS) entry which is preliminary data.</text>
</comment>
<dbReference type="NCBIfam" id="TIGR00254">
    <property type="entry name" value="GGDEF"/>
    <property type="match status" value="1"/>
</dbReference>
<dbReference type="InterPro" id="IPR048431">
    <property type="entry name" value="MASE8"/>
</dbReference>
<dbReference type="PANTHER" id="PTHR45138">
    <property type="entry name" value="REGULATORY COMPONENTS OF SENSORY TRANSDUCTION SYSTEM"/>
    <property type="match status" value="1"/>
</dbReference>
<keyword evidence="3" id="KW-0472">Membrane</keyword>
<keyword evidence="3" id="KW-1133">Transmembrane helix</keyword>
<proteinExistence type="predicted"/>
<evidence type="ECO:0000313" key="5">
    <source>
        <dbReference type="EMBL" id="PRC93475.1"/>
    </source>
</evidence>
<gene>
    <name evidence="5" type="ORF">S2091_1862</name>
</gene>
<keyword evidence="3" id="KW-0812">Transmembrane</keyword>
<feature type="domain" description="GGDEF" evidence="4">
    <location>
        <begin position="238"/>
        <end position="370"/>
    </location>
</feature>
<sequence>MWAGEFIKNVMGTLDSRSLRELPPQIEVEVESRHEEEIFHLLPLLGPLFGCGILLFSAWDYLIDPAHAWSTFLVRLLLVLLGSIAYVPNRLQWSPVQRCGVIYGTHSCAIIISEYLLNNGFLYGLTGIAACIFVVSVITLRVRTFLLILSAPTLLFLILSAIRFPLFEFINSVMLYIFSVACAGIVMLVIRYFRLKAFSLEKKLLHISHHDSLTGAYNRGYLTELAVREIALAKRHGRALCVAMIDIDHFKSVNDTYGHAVGDETIKLLVKTCEQNLREIDHFGRIGGEEFVCILPETAESDAMLCAERLRRSIEEMRIKIPSGYLQVTASIGVAVLIQQPDWDALLKDADTALYSAKRDGRNRVVLATTCIS</sequence>
<evidence type="ECO:0000256" key="2">
    <source>
        <dbReference type="ARBA" id="ARBA00034247"/>
    </source>
</evidence>
<dbReference type="EC" id="2.7.7.65" evidence="1"/>
<reference evidence="5 6" key="1">
    <citation type="submission" date="2018-02" db="EMBL/GenBank/DDBJ databases">
        <title>Solimicrobium silvestre gen. nov., sp. nov., isolated from alpine forest soil.</title>
        <authorList>
            <person name="Margesin R."/>
            <person name="Albuquerque L."/>
            <person name="Zhang D.-C."/>
            <person name="Froufe H.J.C."/>
            <person name="Severino R."/>
            <person name="Roxo I."/>
            <person name="Egas C."/>
            <person name="Da Costa M.S."/>
        </authorList>
    </citation>
    <scope>NUCLEOTIDE SEQUENCE [LARGE SCALE GENOMIC DNA]</scope>
    <source>
        <strain evidence="5 6">S20-91</strain>
    </source>
</reference>
<dbReference type="InterPro" id="IPR043128">
    <property type="entry name" value="Rev_trsase/Diguanyl_cyclase"/>
</dbReference>
<protein>
    <recommendedName>
        <fullName evidence="1">diguanylate cyclase</fullName>
        <ecNumber evidence="1">2.7.7.65</ecNumber>
    </recommendedName>
</protein>
<feature type="transmembrane region" description="Helical" evidence="3">
    <location>
        <begin position="41"/>
        <end position="62"/>
    </location>
</feature>
<dbReference type="PANTHER" id="PTHR45138:SF9">
    <property type="entry name" value="DIGUANYLATE CYCLASE DGCM-RELATED"/>
    <property type="match status" value="1"/>
</dbReference>
<dbReference type="PROSITE" id="PS50887">
    <property type="entry name" value="GGDEF"/>
    <property type="match status" value="1"/>
</dbReference>
<evidence type="ECO:0000256" key="3">
    <source>
        <dbReference type="SAM" id="Phobius"/>
    </source>
</evidence>
<dbReference type="EMBL" id="PUGF01000007">
    <property type="protein sequence ID" value="PRC93475.1"/>
    <property type="molecule type" value="Genomic_DNA"/>
</dbReference>
<dbReference type="Pfam" id="PF20968">
    <property type="entry name" value="MASE8"/>
    <property type="match status" value="1"/>
</dbReference>
<dbReference type="Proteomes" id="UP000237839">
    <property type="component" value="Unassembled WGS sequence"/>
</dbReference>
<dbReference type="InterPro" id="IPR029787">
    <property type="entry name" value="Nucleotide_cyclase"/>
</dbReference>
<feature type="transmembrane region" description="Helical" evidence="3">
    <location>
        <begin position="145"/>
        <end position="167"/>
    </location>
</feature>
<dbReference type="Gene3D" id="3.30.70.270">
    <property type="match status" value="1"/>
</dbReference>
<dbReference type="CDD" id="cd01949">
    <property type="entry name" value="GGDEF"/>
    <property type="match status" value="1"/>
</dbReference>
<dbReference type="InterPro" id="IPR050469">
    <property type="entry name" value="Diguanylate_Cyclase"/>
</dbReference>
<dbReference type="OrthoDB" id="9813903at2"/>
<dbReference type="SMART" id="SM00267">
    <property type="entry name" value="GGDEF"/>
    <property type="match status" value="1"/>
</dbReference>
<dbReference type="AlphaFoldDB" id="A0A2S9H0G5"/>
<feature type="transmembrane region" description="Helical" evidence="3">
    <location>
        <begin position="173"/>
        <end position="193"/>
    </location>
</feature>
<evidence type="ECO:0000259" key="4">
    <source>
        <dbReference type="PROSITE" id="PS50887"/>
    </source>
</evidence>
<feature type="transmembrane region" description="Helical" evidence="3">
    <location>
        <begin position="99"/>
        <end position="116"/>
    </location>
</feature>
<evidence type="ECO:0000256" key="1">
    <source>
        <dbReference type="ARBA" id="ARBA00012528"/>
    </source>
</evidence>
<evidence type="ECO:0000313" key="6">
    <source>
        <dbReference type="Proteomes" id="UP000237839"/>
    </source>
</evidence>
<feature type="transmembrane region" description="Helical" evidence="3">
    <location>
        <begin position="68"/>
        <end position="87"/>
    </location>
</feature>
<organism evidence="5 6">
    <name type="scientific">Solimicrobium silvestre</name>
    <dbReference type="NCBI Taxonomy" id="2099400"/>
    <lineage>
        <taxon>Bacteria</taxon>
        <taxon>Pseudomonadati</taxon>
        <taxon>Pseudomonadota</taxon>
        <taxon>Betaproteobacteria</taxon>
        <taxon>Burkholderiales</taxon>
        <taxon>Oxalobacteraceae</taxon>
        <taxon>Solimicrobium</taxon>
    </lineage>
</organism>
<name>A0A2S9H0G5_9BURK</name>
<dbReference type="SUPFAM" id="SSF55073">
    <property type="entry name" value="Nucleotide cyclase"/>
    <property type="match status" value="1"/>
</dbReference>
<dbReference type="Pfam" id="PF00990">
    <property type="entry name" value="GGDEF"/>
    <property type="match status" value="1"/>
</dbReference>
<accession>A0A2S9H0G5</accession>
<keyword evidence="6" id="KW-1185">Reference proteome</keyword>
<feature type="transmembrane region" description="Helical" evidence="3">
    <location>
        <begin position="122"/>
        <end position="140"/>
    </location>
</feature>